<name>A0A838L741_9SPHN</name>
<dbReference type="AlphaFoldDB" id="A0A838L741"/>
<dbReference type="Proteomes" id="UP000570166">
    <property type="component" value="Unassembled WGS sequence"/>
</dbReference>
<organism evidence="1 2">
    <name type="scientific">Sphingomonas chungangi</name>
    <dbReference type="NCBI Taxonomy" id="2683589"/>
    <lineage>
        <taxon>Bacteria</taxon>
        <taxon>Pseudomonadati</taxon>
        <taxon>Pseudomonadota</taxon>
        <taxon>Alphaproteobacteria</taxon>
        <taxon>Sphingomonadales</taxon>
        <taxon>Sphingomonadaceae</taxon>
        <taxon>Sphingomonas</taxon>
    </lineage>
</organism>
<protein>
    <submittedName>
        <fullName evidence="1">Uncharacterized protein</fullName>
    </submittedName>
</protein>
<reference evidence="1 2" key="1">
    <citation type="submission" date="2020-07" db="EMBL/GenBank/DDBJ databases">
        <authorList>
            <person name="Sun Q."/>
        </authorList>
    </citation>
    <scope>NUCLEOTIDE SEQUENCE [LARGE SCALE GENOMIC DNA]</scope>
    <source>
        <strain evidence="1 2">CGMCC 1.13654</strain>
    </source>
</reference>
<keyword evidence="2" id="KW-1185">Reference proteome</keyword>
<dbReference type="RefSeq" id="WP_160365301.1">
    <property type="nucleotide sequence ID" value="NZ_JACEIB010000025.1"/>
</dbReference>
<gene>
    <name evidence="1" type="ORF">HZF05_14540</name>
</gene>
<evidence type="ECO:0000313" key="1">
    <source>
        <dbReference type="EMBL" id="MBA2935303.1"/>
    </source>
</evidence>
<accession>A0A838L741</accession>
<comment type="caution">
    <text evidence="1">The sequence shown here is derived from an EMBL/GenBank/DDBJ whole genome shotgun (WGS) entry which is preliminary data.</text>
</comment>
<evidence type="ECO:0000313" key="2">
    <source>
        <dbReference type="Proteomes" id="UP000570166"/>
    </source>
</evidence>
<sequence>MIGFLLLLQATAGVVSPPVANESSIALWRTLQVGMSPEEAAEAIKHLEGVTDASVKRTHAGKFKSISVQYANGGVAIGDLRAAISTEFDTDKLTNVTLTSNACASIMTAQLKVLADSLREKYPQHVTETVVDANGVKTGTLYAFWNPTTRVEVGYQVNVSEAVHTTGKFSGIANALADAGQAAAEAACPNNPNGATITATFQYSSETAFEARYAADQQARKAKAESTKNAL</sequence>
<dbReference type="EMBL" id="JACEIB010000025">
    <property type="protein sequence ID" value="MBA2935303.1"/>
    <property type="molecule type" value="Genomic_DNA"/>
</dbReference>
<proteinExistence type="predicted"/>